<accession>A0A7W8C3V8</accession>
<evidence type="ECO:0000313" key="2">
    <source>
        <dbReference type="Proteomes" id="UP000539075"/>
    </source>
</evidence>
<name>A0A7W8C3V8_9BACT</name>
<protein>
    <submittedName>
        <fullName evidence="1">Uncharacterized protein</fullName>
    </submittedName>
</protein>
<gene>
    <name evidence="1" type="ORF">HNQ38_002067</name>
</gene>
<sequence>MSTISSPNQGLPDFTELAEKLQEAAQALLALSCPVIMDSDEPPPALEKAPPEIRSFRIPGYMLAKEKQMLEMLKAENWQEMFDKTYDQLYTLALLMQHFETDEKIDGFSVQQMGNTLMAPLDMLSRLCSLVADFRPVTAEH</sequence>
<keyword evidence="2" id="KW-1185">Reference proteome</keyword>
<dbReference type="Proteomes" id="UP000539075">
    <property type="component" value="Unassembled WGS sequence"/>
</dbReference>
<reference evidence="1 2" key="1">
    <citation type="submission" date="2020-08" db="EMBL/GenBank/DDBJ databases">
        <title>Genomic Encyclopedia of Type Strains, Phase IV (KMG-IV): sequencing the most valuable type-strain genomes for metagenomic binning, comparative biology and taxonomic classification.</title>
        <authorList>
            <person name="Goeker M."/>
        </authorList>
    </citation>
    <scope>NUCLEOTIDE SEQUENCE [LARGE SCALE GENOMIC DNA]</scope>
    <source>
        <strain evidence="1 2">DSM 11275</strain>
    </source>
</reference>
<dbReference type="AlphaFoldDB" id="A0A7W8C3V8"/>
<comment type="caution">
    <text evidence="1">The sequence shown here is derived from an EMBL/GenBank/DDBJ whole genome shotgun (WGS) entry which is preliminary data.</text>
</comment>
<organism evidence="1 2">
    <name type="scientific">Desulfovibrio intestinalis</name>
    <dbReference type="NCBI Taxonomy" id="58621"/>
    <lineage>
        <taxon>Bacteria</taxon>
        <taxon>Pseudomonadati</taxon>
        <taxon>Thermodesulfobacteriota</taxon>
        <taxon>Desulfovibrionia</taxon>
        <taxon>Desulfovibrionales</taxon>
        <taxon>Desulfovibrionaceae</taxon>
        <taxon>Desulfovibrio</taxon>
    </lineage>
</organism>
<proteinExistence type="predicted"/>
<dbReference type="RefSeq" id="WP_183719982.1">
    <property type="nucleotide sequence ID" value="NZ_JACHGO010000005.1"/>
</dbReference>
<dbReference type="EMBL" id="JACHGO010000005">
    <property type="protein sequence ID" value="MBB5143967.1"/>
    <property type="molecule type" value="Genomic_DNA"/>
</dbReference>
<evidence type="ECO:0000313" key="1">
    <source>
        <dbReference type="EMBL" id="MBB5143967.1"/>
    </source>
</evidence>